<organism evidence="3 4">
    <name type="scientific">Tectimicrobiota bacterium</name>
    <dbReference type="NCBI Taxonomy" id="2528274"/>
    <lineage>
        <taxon>Bacteria</taxon>
        <taxon>Pseudomonadati</taxon>
        <taxon>Nitrospinota/Tectimicrobiota group</taxon>
        <taxon>Candidatus Tectimicrobiota</taxon>
    </lineage>
</organism>
<dbReference type="AlphaFoldDB" id="A0A932MKT8"/>
<gene>
    <name evidence="3" type="ORF">HYZ11_02430</name>
</gene>
<dbReference type="InterPro" id="IPR003033">
    <property type="entry name" value="SCP2_sterol-bd_dom"/>
</dbReference>
<dbReference type="SUPFAM" id="SSF55718">
    <property type="entry name" value="SCP-like"/>
    <property type="match status" value="1"/>
</dbReference>
<sequence length="272" mass="29750">MTDAPWRIAIPWLKRENARFHEYLRGMSEADWRGPTLCPEWSAAQVVGHMTGGAASYADRVEAALEGRVIFGLGARSAEEFAARRAAIMEEALALPGPERVARLAEADRRLDEALARLGPGDLDRPTWHRKGSLPLRLFPGQRLCEVILHRRDLGNGPEAPVETEAIGTVARVLEERIPRQFEGAPDKALAGRFRVEVTEPAHAFTLEAREGALALVSGDAFDARLGAGTGDMLLLLTGRADPAAREAQGRLRVEGDRARAEALMRAVFRPI</sequence>
<evidence type="ECO:0000259" key="2">
    <source>
        <dbReference type="Pfam" id="PF11716"/>
    </source>
</evidence>
<evidence type="ECO:0000313" key="4">
    <source>
        <dbReference type="Proteomes" id="UP000782312"/>
    </source>
</evidence>
<feature type="domain" description="SCP2" evidence="1">
    <location>
        <begin position="188"/>
        <end position="266"/>
    </location>
</feature>
<comment type="caution">
    <text evidence="3">The sequence shown here is derived from an EMBL/GenBank/DDBJ whole genome shotgun (WGS) entry which is preliminary data.</text>
</comment>
<dbReference type="InterPro" id="IPR036527">
    <property type="entry name" value="SCP2_sterol-bd_dom_sf"/>
</dbReference>
<keyword evidence="3" id="KW-0413">Isomerase</keyword>
<dbReference type="InterPro" id="IPR034660">
    <property type="entry name" value="DinB/YfiT-like"/>
</dbReference>
<dbReference type="GO" id="GO:0046872">
    <property type="term" value="F:metal ion binding"/>
    <property type="evidence" value="ECO:0007669"/>
    <property type="project" value="InterPro"/>
</dbReference>
<dbReference type="Pfam" id="PF02036">
    <property type="entry name" value="SCP2"/>
    <property type="match status" value="1"/>
</dbReference>
<dbReference type="GO" id="GO:0016853">
    <property type="term" value="F:isomerase activity"/>
    <property type="evidence" value="ECO:0007669"/>
    <property type="project" value="UniProtKB-KW"/>
</dbReference>
<proteinExistence type="predicted"/>
<dbReference type="NCBIfam" id="TIGR03083">
    <property type="entry name" value="maleylpyruvate isomerase family mycothiol-dependent enzyme"/>
    <property type="match status" value="1"/>
</dbReference>
<dbReference type="EMBL" id="JACPUR010000003">
    <property type="protein sequence ID" value="MBI3126444.1"/>
    <property type="molecule type" value="Genomic_DNA"/>
</dbReference>
<dbReference type="InterPro" id="IPR024344">
    <property type="entry name" value="MDMPI_metal-binding"/>
</dbReference>
<protein>
    <submittedName>
        <fullName evidence="3">Maleylpyruvate isomerase family mycothiol-dependent enzyme</fullName>
    </submittedName>
</protein>
<accession>A0A932MKT8</accession>
<reference evidence="3" key="1">
    <citation type="submission" date="2020-07" db="EMBL/GenBank/DDBJ databases">
        <title>Huge and variable diversity of episymbiotic CPR bacteria and DPANN archaea in groundwater ecosystems.</title>
        <authorList>
            <person name="He C.Y."/>
            <person name="Keren R."/>
            <person name="Whittaker M."/>
            <person name="Farag I.F."/>
            <person name="Doudna J."/>
            <person name="Cate J.H.D."/>
            <person name="Banfield J.F."/>
        </authorList>
    </citation>
    <scope>NUCLEOTIDE SEQUENCE</scope>
    <source>
        <strain evidence="3">NC_groundwater_763_Ag_S-0.2um_68_21</strain>
    </source>
</reference>
<dbReference type="Pfam" id="PF11716">
    <property type="entry name" value="MDMPI_N"/>
    <property type="match status" value="1"/>
</dbReference>
<dbReference type="SUPFAM" id="SSF109854">
    <property type="entry name" value="DinB/YfiT-like putative metalloenzymes"/>
    <property type="match status" value="1"/>
</dbReference>
<evidence type="ECO:0000259" key="1">
    <source>
        <dbReference type="Pfam" id="PF02036"/>
    </source>
</evidence>
<dbReference type="Proteomes" id="UP000782312">
    <property type="component" value="Unassembled WGS sequence"/>
</dbReference>
<feature type="domain" description="Mycothiol-dependent maleylpyruvate isomerase metal-binding" evidence="2">
    <location>
        <begin position="15"/>
        <end position="154"/>
    </location>
</feature>
<name>A0A932MKT8_UNCTE</name>
<dbReference type="InterPro" id="IPR017517">
    <property type="entry name" value="Maleyloyr_isom"/>
</dbReference>
<evidence type="ECO:0000313" key="3">
    <source>
        <dbReference type="EMBL" id="MBI3126444.1"/>
    </source>
</evidence>
<dbReference type="Gene3D" id="1.20.120.450">
    <property type="entry name" value="dinb family like domain"/>
    <property type="match status" value="1"/>
</dbReference>